<dbReference type="PANTHER" id="PTHR39647:SF1">
    <property type="entry name" value="ELONGATION FACTOR 1-BETA"/>
    <property type="match status" value="1"/>
</dbReference>
<dbReference type="PANTHER" id="PTHR39647">
    <property type="entry name" value="ELONGATION FACTOR 1-BETA"/>
    <property type="match status" value="1"/>
</dbReference>
<comment type="function">
    <text evidence="1 6">Promotes the exchange of GDP for GTP in EF-1-alpha/GDP, thus allowing the regeneration of EF-1-alpha/GTP that could then be used to form the ternary complex EF-1-alpha/GTP/AAtRNA.</text>
</comment>
<gene>
    <name evidence="6" type="primary">ef1b</name>
    <name evidence="9" type="ORF">ENM88_00235</name>
    <name evidence="8" type="ORF">ENP77_00415</name>
</gene>
<name>A0A7C1NXK5_THEPE</name>
<comment type="caution">
    <text evidence="8">The sequence shown here is derived from an EMBL/GenBank/DDBJ whole genome shotgun (WGS) entry which is preliminary data.</text>
</comment>
<evidence type="ECO:0000256" key="6">
    <source>
        <dbReference type="HAMAP-Rule" id="MF_00043"/>
    </source>
</evidence>
<dbReference type="Pfam" id="PF00736">
    <property type="entry name" value="EF1_GNE"/>
    <property type="match status" value="1"/>
</dbReference>
<organism evidence="8">
    <name type="scientific">Thermofilum pendens</name>
    <dbReference type="NCBI Taxonomy" id="2269"/>
    <lineage>
        <taxon>Archaea</taxon>
        <taxon>Thermoproteota</taxon>
        <taxon>Thermoprotei</taxon>
        <taxon>Thermofilales</taxon>
        <taxon>Thermofilaceae</taxon>
        <taxon>Thermofilum</taxon>
    </lineage>
</organism>
<feature type="domain" description="Translation elongation factor EF1B beta/delta subunit guanine nucleotide exchange" evidence="7">
    <location>
        <begin position="3"/>
        <end position="89"/>
    </location>
</feature>
<accession>A0A7C1NXK5</accession>
<evidence type="ECO:0000256" key="1">
    <source>
        <dbReference type="ARBA" id="ARBA00003815"/>
    </source>
</evidence>
<dbReference type="SMART" id="SM00888">
    <property type="entry name" value="EF1_GNE"/>
    <property type="match status" value="1"/>
</dbReference>
<dbReference type="EMBL" id="DSKP01000013">
    <property type="protein sequence ID" value="HEB48253.1"/>
    <property type="molecule type" value="Genomic_DNA"/>
</dbReference>
<dbReference type="InterPro" id="IPR036219">
    <property type="entry name" value="eEF-1beta-like_sf"/>
</dbReference>
<dbReference type="PIRSF" id="PIRSF006521">
    <property type="entry name" value="Transl_elong_EF1B_B_arc"/>
    <property type="match status" value="1"/>
</dbReference>
<evidence type="ECO:0000256" key="2">
    <source>
        <dbReference type="ARBA" id="ARBA00007411"/>
    </source>
</evidence>
<proteinExistence type="inferred from homology"/>
<dbReference type="EMBL" id="DRZM01000008">
    <property type="protein sequence ID" value="HHP04160.1"/>
    <property type="molecule type" value="Genomic_DNA"/>
</dbReference>
<dbReference type="InterPro" id="IPR004542">
    <property type="entry name" value="Transl_elong_EF1B_B_arc"/>
</dbReference>
<evidence type="ECO:0000256" key="4">
    <source>
        <dbReference type="ARBA" id="ARBA00022768"/>
    </source>
</evidence>
<dbReference type="AlphaFoldDB" id="A0A7C1NXK5"/>
<dbReference type="InterPro" id="IPR014038">
    <property type="entry name" value="EF1B_bsu/dsu_GNE"/>
</dbReference>
<reference evidence="8" key="1">
    <citation type="journal article" date="2020" name="mSystems">
        <title>Genome- and Community-Level Interaction Insights into Carbon Utilization and Element Cycling Functions of Hydrothermarchaeota in Hydrothermal Sediment.</title>
        <authorList>
            <person name="Zhou Z."/>
            <person name="Liu Y."/>
            <person name="Xu W."/>
            <person name="Pan J."/>
            <person name="Luo Z.H."/>
            <person name="Li M."/>
        </authorList>
    </citation>
    <scope>NUCLEOTIDE SEQUENCE [LARGE SCALE GENOMIC DNA]</scope>
    <source>
        <strain evidence="9">SpSt-1125</strain>
        <strain evidence="8">SpSt-25</strain>
    </source>
</reference>
<protein>
    <recommendedName>
        <fullName evidence="3 6">Elongation factor 1-beta</fullName>
        <shortName evidence="6">EF-1-beta</shortName>
    </recommendedName>
    <alternativeName>
        <fullName evidence="6">aEF-1beta</fullName>
    </alternativeName>
</protein>
<evidence type="ECO:0000313" key="8">
    <source>
        <dbReference type="EMBL" id="HEB48253.1"/>
    </source>
</evidence>
<comment type="similarity">
    <text evidence="2 6">Belongs to the EF-1-beta/EF-1-delta family.</text>
</comment>
<keyword evidence="4 6" id="KW-0251">Elongation factor</keyword>
<evidence type="ECO:0000256" key="5">
    <source>
        <dbReference type="ARBA" id="ARBA00022917"/>
    </source>
</evidence>
<evidence type="ECO:0000256" key="3">
    <source>
        <dbReference type="ARBA" id="ARBA00017600"/>
    </source>
</evidence>
<dbReference type="GO" id="GO:0003746">
    <property type="term" value="F:translation elongation factor activity"/>
    <property type="evidence" value="ECO:0007669"/>
    <property type="project" value="UniProtKB-UniRule"/>
</dbReference>
<sequence length="90" mass="9931">MSQVAILVRVLPEDAEIKAEELYRSIAPVLPDRYRIARYEVEPIAFGLEALLLLVLAPENIEGGTEELEQILMSVKGVGQVDVLRVSRAG</sequence>
<dbReference type="HAMAP" id="MF_00043">
    <property type="entry name" value="EF1_beta"/>
    <property type="match status" value="1"/>
</dbReference>
<keyword evidence="5 6" id="KW-0648">Protein biosynthesis</keyword>
<dbReference type="SUPFAM" id="SSF54984">
    <property type="entry name" value="eEF-1beta-like"/>
    <property type="match status" value="1"/>
</dbReference>
<evidence type="ECO:0000313" key="9">
    <source>
        <dbReference type="EMBL" id="HHP04160.1"/>
    </source>
</evidence>
<evidence type="ECO:0000259" key="7">
    <source>
        <dbReference type="SMART" id="SM00888"/>
    </source>
</evidence>
<dbReference type="NCBIfam" id="NF001670">
    <property type="entry name" value="PRK00435.1"/>
    <property type="match status" value="1"/>
</dbReference>
<dbReference type="Gene3D" id="3.30.70.60">
    <property type="match status" value="1"/>
</dbReference>
<dbReference type="InterPro" id="IPR014717">
    <property type="entry name" value="Transl_elong_EF1B/ribsomal_bS6"/>
</dbReference>